<dbReference type="OrthoDB" id="2385264at2"/>
<gene>
    <name evidence="3" type="ORF">A8708_19665</name>
</gene>
<keyword evidence="2" id="KW-0812">Transmembrane</keyword>
<keyword evidence="4" id="KW-1185">Reference proteome</keyword>
<reference evidence="3 4" key="1">
    <citation type="submission" date="2016-05" db="EMBL/GenBank/DDBJ databases">
        <title>Paenibacillus sp. 1ZS3-15 nov., isolated from the rhizosphere soil.</title>
        <authorList>
            <person name="Zhang X.X."/>
            <person name="Zhang J."/>
        </authorList>
    </citation>
    <scope>NUCLEOTIDE SEQUENCE [LARGE SCALE GENOMIC DNA]</scope>
    <source>
        <strain evidence="3 4">1ZS3-15</strain>
    </source>
</reference>
<proteinExistence type="predicted"/>
<keyword evidence="1" id="KW-0175">Coiled coil</keyword>
<comment type="caution">
    <text evidence="3">The sequence shown here is derived from an EMBL/GenBank/DDBJ whole genome shotgun (WGS) entry which is preliminary data.</text>
</comment>
<organism evidence="3 4">
    <name type="scientific">Paenibacillus oryzisoli</name>
    <dbReference type="NCBI Taxonomy" id="1850517"/>
    <lineage>
        <taxon>Bacteria</taxon>
        <taxon>Bacillati</taxon>
        <taxon>Bacillota</taxon>
        <taxon>Bacilli</taxon>
        <taxon>Bacillales</taxon>
        <taxon>Paenibacillaceae</taxon>
        <taxon>Paenibacillus</taxon>
    </lineage>
</organism>
<protein>
    <submittedName>
        <fullName evidence="3">Uncharacterized protein</fullName>
    </submittedName>
</protein>
<feature type="coiled-coil region" evidence="1">
    <location>
        <begin position="221"/>
        <end position="293"/>
    </location>
</feature>
<evidence type="ECO:0000313" key="3">
    <source>
        <dbReference type="EMBL" id="OAS16241.1"/>
    </source>
</evidence>
<dbReference type="Proteomes" id="UP000078454">
    <property type="component" value="Unassembled WGS sequence"/>
</dbReference>
<keyword evidence="2" id="KW-0472">Membrane</keyword>
<evidence type="ECO:0000313" key="4">
    <source>
        <dbReference type="Proteomes" id="UP000078454"/>
    </source>
</evidence>
<evidence type="ECO:0000256" key="1">
    <source>
        <dbReference type="SAM" id="Coils"/>
    </source>
</evidence>
<evidence type="ECO:0000256" key="2">
    <source>
        <dbReference type="SAM" id="Phobius"/>
    </source>
</evidence>
<keyword evidence="2" id="KW-1133">Transmembrane helix</keyword>
<name>A0A198A5B2_9BACL</name>
<sequence length="752" mass="83379">MKRFLRTENGTVSVYLILIIVPIFLFQAVLIDFARIKVAEKETESAIQASARSVMSSFNPELQKRGLYGMGLSQEASEKLLNDVFARNVSSGVSANTFKFINTKAVDGALRVTPVYTLASHVIFEEQLLEDMKLKAPIEFTLEIVDKFQKSGVREPFHTSSQFVKDADAIEKLIGQRESLLDEAWQRAEELHGRTTEFHGYYRTRVAELDKFAGEIGIHTVDGVRSEISQVEENLRSLTTSIRNMDLSLASLVQAGPEAAASIRSLAEAKSRLEEQARLLSQKLSELEALVQKILTYTALVISTKLEVAVNERTILQLQQEIEPTLRQAKQKNDEIRMKLTGVSGSSTQANSAASDVFQHVSLMGDDYFYQYQTSIAGIASLFSSFRSAVDGVMLYTSVHTSKVNQANDNYLEVSNDFHAKQSPLEKSRMTTNEATTANKQAQKNKIQAIMDQAKQAIGGCPVSNTHSGDSVAYRKLQGESGYYQRYRQVNAQDTMIGNDVAYDIEKAEPASLRAMDMLGVLNNAAEILRDELYVNEYALTKFNYRTYGLEKDLNGNPKLSNELVDPGTHSLVNQEVEYLLYGFSSCAANMASAYAEMFSLRLAIRTVEALLDPKKELLQIGSPLLVFLAAAAQGAAEALVDMNALVKGDAVELSSKLSTSALKLTYKDYLRLFLMLHSNNSKLMSRMQALLELETGIDLNQATSYIQANATSEIRLWFIPQVMRLLDGTGLLGCKVVGTHCQMNRAAVVSY</sequence>
<dbReference type="EMBL" id="LYPB01000076">
    <property type="protein sequence ID" value="OAS16241.1"/>
    <property type="molecule type" value="Genomic_DNA"/>
</dbReference>
<dbReference type="RefSeq" id="WP_068667108.1">
    <property type="nucleotide sequence ID" value="NZ_LYPB01000076.1"/>
</dbReference>
<feature type="transmembrane region" description="Helical" evidence="2">
    <location>
        <begin position="12"/>
        <end position="31"/>
    </location>
</feature>
<accession>A0A198A5B2</accession>
<dbReference type="AlphaFoldDB" id="A0A198A5B2"/>
<dbReference type="STRING" id="1850517.A8708_19665"/>